<organism evidence="1 2">
    <name type="scientific">Pistacia integerrima</name>
    <dbReference type="NCBI Taxonomy" id="434235"/>
    <lineage>
        <taxon>Eukaryota</taxon>
        <taxon>Viridiplantae</taxon>
        <taxon>Streptophyta</taxon>
        <taxon>Embryophyta</taxon>
        <taxon>Tracheophyta</taxon>
        <taxon>Spermatophyta</taxon>
        <taxon>Magnoliopsida</taxon>
        <taxon>eudicotyledons</taxon>
        <taxon>Gunneridae</taxon>
        <taxon>Pentapetalae</taxon>
        <taxon>rosids</taxon>
        <taxon>malvids</taxon>
        <taxon>Sapindales</taxon>
        <taxon>Anacardiaceae</taxon>
        <taxon>Pistacia</taxon>
    </lineage>
</organism>
<proteinExistence type="predicted"/>
<name>A0ACC0X8L7_9ROSI</name>
<dbReference type="EMBL" id="CM047749">
    <property type="protein sequence ID" value="KAJ0011329.1"/>
    <property type="molecule type" value="Genomic_DNA"/>
</dbReference>
<keyword evidence="2" id="KW-1185">Reference proteome</keyword>
<dbReference type="Proteomes" id="UP001163603">
    <property type="component" value="Chromosome 14"/>
</dbReference>
<comment type="caution">
    <text evidence="1">The sequence shown here is derived from an EMBL/GenBank/DDBJ whole genome shotgun (WGS) entry which is preliminary data.</text>
</comment>
<sequence>MKGPLDRTKVVVRSLPPAITQAMFIEQIDGVFAGLYNWVSFRQGKTRRVNACGLWKLEFNWPSSRRGVDIAVSKGVRILLSLSQKHQSCSRAYIDFKRPEDVLEFADLFNGHVFVNEKGAQFKAIVEYASSQRVPKQWSKKDGREGTILKDPEYLEFLEFIAKPVENLPSAEIQLERKEAERAGAAKEAPIVTPLMDFVRQKRAAKAAPRRLLSNGKLSRRAGGSSSRSPGSGSSKRGFEKKRSSTTMYVLRDSAKHSSGKDKSNYIVVRKQDDQQGLDKLVTSASATGSNVLEESGISGNSKSGKKKILLLKGEERDISLVSLSSLYSFPFGLQATSSSDRVLKAGLLSCSDGYRGQNLVPGSMSQQQSAMTTVKTILGSPASKRSQRRESSGRMIRSILLNKDARQSQFSGFQSEQHIQNSNIEKDKRPPRPPHVPLALKDVNGVPDEKIVLNDLHSEKQERRTRNKDRPDRGVWTVRRSDGSYASDESLSSSASQPSLTAVDSSEGSLGDVKTEQSNLRSGEVKTVGSGRGSHSSLDNGTHRHVGCQGSTHVVKDADGSSVVSEGKPSRRGGGPGYGSHEKQVWVQKSSSVNCLVTGKFGACTCCFVEAVLFLLKDMTRHRQCLSSETEERFS</sequence>
<protein>
    <submittedName>
        <fullName evidence="1">Uncharacterized protein</fullName>
    </submittedName>
</protein>
<accession>A0ACC0X8L7</accession>
<reference evidence="2" key="1">
    <citation type="journal article" date="2023" name="G3 (Bethesda)">
        <title>Genome assembly and association tests identify interacting loci associated with vigor, precocity, and sex in interspecific pistachio rootstocks.</title>
        <authorList>
            <person name="Palmer W."/>
            <person name="Jacygrad E."/>
            <person name="Sagayaradj S."/>
            <person name="Cavanaugh K."/>
            <person name="Han R."/>
            <person name="Bertier L."/>
            <person name="Beede B."/>
            <person name="Kafkas S."/>
            <person name="Golino D."/>
            <person name="Preece J."/>
            <person name="Michelmore R."/>
        </authorList>
    </citation>
    <scope>NUCLEOTIDE SEQUENCE [LARGE SCALE GENOMIC DNA]</scope>
</reference>
<evidence type="ECO:0000313" key="1">
    <source>
        <dbReference type="EMBL" id="KAJ0011329.1"/>
    </source>
</evidence>
<evidence type="ECO:0000313" key="2">
    <source>
        <dbReference type="Proteomes" id="UP001163603"/>
    </source>
</evidence>
<gene>
    <name evidence="1" type="ORF">Pint_33106</name>
</gene>